<keyword evidence="1" id="KW-1133">Transmembrane helix</keyword>
<name>A0A6A6X1S5_9PLEO</name>
<feature type="transmembrane region" description="Helical" evidence="1">
    <location>
        <begin position="97"/>
        <end position="117"/>
    </location>
</feature>
<evidence type="ECO:0000313" key="3">
    <source>
        <dbReference type="Proteomes" id="UP000799757"/>
    </source>
</evidence>
<proteinExistence type="predicted"/>
<gene>
    <name evidence="2" type="ORF">K505DRAFT_83948</name>
</gene>
<keyword evidence="1" id="KW-0472">Membrane</keyword>
<feature type="transmembrane region" description="Helical" evidence="1">
    <location>
        <begin position="36"/>
        <end position="55"/>
    </location>
</feature>
<keyword evidence="1" id="KW-0812">Transmembrane</keyword>
<reference evidence="2" key="1">
    <citation type="journal article" date="2020" name="Stud. Mycol.">
        <title>101 Dothideomycetes genomes: a test case for predicting lifestyles and emergence of pathogens.</title>
        <authorList>
            <person name="Haridas S."/>
            <person name="Albert R."/>
            <person name="Binder M."/>
            <person name="Bloem J."/>
            <person name="Labutti K."/>
            <person name="Salamov A."/>
            <person name="Andreopoulos B."/>
            <person name="Baker S."/>
            <person name="Barry K."/>
            <person name="Bills G."/>
            <person name="Bluhm B."/>
            <person name="Cannon C."/>
            <person name="Castanera R."/>
            <person name="Culley D."/>
            <person name="Daum C."/>
            <person name="Ezra D."/>
            <person name="Gonzalez J."/>
            <person name="Henrissat B."/>
            <person name="Kuo A."/>
            <person name="Liang C."/>
            <person name="Lipzen A."/>
            <person name="Lutzoni F."/>
            <person name="Magnuson J."/>
            <person name="Mondo S."/>
            <person name="Nolan M."/>
            <person name="Ohm R."/>
            <person name="Pangilinan J."/>
            <person name="Park H.-J."/>
            <person name="Ramirez L."/>
            <person name="Alfaro M."/>
            <person name="Sun H."/>
            <person name="Tritt A."/>
            <person name="Yoshinaga Y."/>
            <person name="Zwiers L.-H."/>
            <person name="Turgeon B."/>
            <person name="Goodwin S."/>
            <person name="Spatafora J."/>
            <person name="Crous P."/>
            <person name="Grigoriev I."/>
        </authorList>
    </citation>
    <scope>NUCLEOTIDE SEQUENCE</scope>
    <source>
        <strain evidence="2">CBS 109.77</strain>
    </source>
</reference>
<protein>
    <submittedName>
        <fullName evidence="2">Uncharacterized protein</fullName>
    </submittedName>
</protein>
<dbReference type="EMBL" id="MU002090">
    <property type="protein sequence ID" value="KAF2790158.1"/>
    <property type="molecule type" value="Genomic_DNA"/>
</dbReference>
<sequence length="136" mass="15620">MFLSKWYRKIKESRDDEFYTKEDSQNRRPNLLNNNLLIPGLLTPVFCAIQIYILVSGSVLYGKVPERHIGLPELPYAGVGHGLERVALLRAIDMPELSFWVICASTVLGGSELVFWFELRYIPYSIIEKWSVASLQ</sequence>
<dbReference type="AlphaFoldDB" id="A0A6A6X1S5"/>
<dbReference type="Proteomes" id="UP000799757">
    <property type="component" value="Unassembled WGS sequence"/>
</dbReference>
<evidence type="ECO:0000256" key="1">
    <source>
        <dbReference type="SAM" id="Phobius"/>
    </source>
</evidence>
<evidence type="ECO:0000313" key="2">
    <source>
        <dbReference type="EMBL" id="KAF2790158.1"/>
    </source>
</evidence>
<organism evidence="2 3">
    <name type="scientific">Melanomma pulvis-pyrius CBS 109.77</name>
    <dbReference type="NCBI Taxonomy" id="1314802"/>
    <lineage>
        <taxon>Eukaryota</taxon>
        <taxon>Fungi</taxon>
        <taxon>Dikarya</taxon>
        <taxon>Ascomycota</taxon>
        <taxon>Pezizomycotina</taxon>
        <taxon>Dothideomycetes</taxon>
        <taxon>Pleosporomycetidae</taxon>
        <taxon>Pleosporales</taxon>
        <taxon>Melanommataceae</taxon>
        <taxon>Melanomma</taxon>
    </lineage>
</organism>
<keyword evidence="3" id="KW-1185">Reference proteome</keyword>
<accession>A0A6A6X1S5</accession>